<dbReference type="GO" id="GO:0004725">
    <property type="term" value="F:protein tyrosine phosphatase activity"/>
    <property type="evidence" value="ECO:0007669"/>
    <property type="project" value="UniProtKB-EC"/>
</dbReference>
<evidence type="ECO:0000313" key="3">
    <source>
        <dbReference type="EMBL" id="MFC4023516.1"/>
    </source>
</evidence>
<dbReference type="Gene3D" id="3.90.190.10">
    <property type="entry name" value="Protein tyrosine phosphatase superfamily"/>
    <property type="match status" value="1"/>
</dbReference>
<proteinExistence type="inferred from homology"/>
<dbReference type="EMBL" id="JBHSAO010000004">
    <property type="protein sequence ID" value="MFC4023516.1"/>
    <property type="molecule type" value="Genomic_DNA"/>
</dbReference>
<dbReference type="PANTHER" id="PTHR31126">
    <property type="entry name" value="TYROSINE-PROTEIN PHOSPHATASE"/>
    <property type="match status" value="1"/>
</dbReference>
<dbReference type="EC" id="3.1.3.48" evidence="3"/>
<evidence type="ECO:0000313" key="4">
    <source>
        <dbReference type="Proteomes" id="UP001595772"/>
    </source>
</evidence>
<dbReference type="Proteomes" id="UP001595772">
    <property type="component" value="Unassembled WGS sequence"/>
</dbReference>
<evidence type="ECO:0000256" key="1">
    <source>
        <dbReference type="ARBA" id="ARBA00009580"/>
    </source>
</evidence>
<dbReference type="RefSeq" id="WP_379496024.1">
    <property type="nucleotide sequence ID" value="NZ_JBHSAO010000004.1"/>
</dbReference>
<dbReference type="PROSITE" id="PS50056">
    <property type="entry name" value="TYR_PHOSPHATASE_2"/>
    <property type="match status" value="1"/>
</dbReference>
<evidence type="ECO:0000259" key="2">
    <source>
        <dbReference type="PROSITE" id="PS50056"/>
    </source>
</evidence>
<dbReference type="InterPro" id="IPR000387">
    <property type="entry name" value="Tyr_Pase_dom"/>
</dbReference>
<sequence length="252" mass="29110">MSKLKSKDQRRFVSLIGTLNFRDLGGYPTTDGKYTQWGKYFRSDSIDRLPLESQKALIQKGIGLIIDLRYPHEDPYSFYEELGIKYVNIPFLNPVKIKEEAPKSLLELYCNIIDKNQKSIYQVIQHFIAEKDKAVLFHCAAGKDRTGIFAALLLDLVGVSQQMIAENYALSATYLHPQLEERWRKLSVRYGIVDKAILDSEPETMLAFLQYINKKYKNTEGYLKEIGIENWEIKLLKKKFIGNETNGINTEV</sequence>
<dbReference type="PROSITE" id="PS00383">
    <property type="entry name" value="TYR_PHOSPHATASE_1"/>
    <property type="match status" value="1"/>
</dbReference>
<dbReference type="InterPro" id="IPR029021">
    <property type="entry name" value="Prot-tyrosine_phosphatase-like"/>
</dbReference>
<comment type="similarity">
    <text evidence="1">Belongs to the protein-tyrosine phosphatase family.</text>
</comment>
<comment type="caution">
    <text evidence="3">The sequence shown here is derived from an EMBL/GenBank/DDBJ whole genome shotgun (WGS) entry which is preliminary data.</text>
</comment>
<keyword evidence="3" id="KW-0378">Hydrolase</keyword>
<reference evidence="4" key="1">
    <citation type="journal article" date="2019" name="Int. J. Syst. Evol. Microbiol.">
        <title>The Global Catalogue of Microorganisms (GCM) 10K type strain sequencing project: providing services to taxonomists for standard genome sequencing and annotation.</title>
        <authorList>
            <consortium name="The Broad Institute Genomics Platform"/>
            <consortium name="The Broad Institute Genome Sequencing Center for Infectious Disease"/>
            <person name="Wu L."/>
            <person name="Ma J."/>
        </authorList>
    </citation>
    <scope>NUCLEOTIDE SEQUENCE [LARGE SCALE GENOMIC DNA]</scope>
    <source>
        <strain evidence="4">IBRC-M 10703</strain>
    </source>
</reference>
<dbReference type="InterPro" id="IPR016130">
    <property type="entry name" value="Tyr_Pase_AS"/>
</dbReference>
<dbReference type="PANTHER" id="PTHR31126:SF1">
    <property type="entry name" value="TYROSINE SPECIFIC PROTEIN PHOSPHATASES DOMAIN-CONTAINING PROTEIN"/>
    <property type="match status" value="1"/>
</dbReference>
<gene>
    <name evidence="3" type="ORF">ACFOUV_06740</name>
</gene>
<name>A0ABV8GX50_9BACI</name>
<accession>A0ABV8GX50</accession>
<organism evidence="3 4">
    <name type="scientific">Oceanobacillus longus</name>
    <dbReference type="NCBI Taxonomy" id="930120"/>
    <lineage>
        <taxon>Bacteria</taxon>
        <taxon>Bacillati</taxon>
        <taxon>Bacillota</taxon>
        <taxon>Bacilli</taxon>
        <taxon>Bacillales</taxon>
        <taxon>Bacillaceae</taxon>
        <taxon>Oceanobacillus</taxon>
    </lineage>
</organism>
<feature type="domain" description="Tyrosine specific protein phosphatases" evidence="2">
    <location>
        <begin position="118"/>
        <end position="154"/>
    </location>
</feature>
<dbReference type="SUPFAM" id="SSF52799">
    <property type="entry name" value="(Phosphotyrosine protein) phosphatases II"/>
    <property type="match status" value="1"/>
</dbReference>
<keyword evidence="4" id="KW-1185">Reference proteome</keyword>
<dbReference type="InterPro" id="IPR026893">
    <property type="entry name" value="Tyr/Ser_Pase_IphP-type"/>
</dbReference>
<protein>
    <submittedName>
        <fullName evidence="3">Tyrosine-protein phosphatase</fullName>
        <ecNumber evidence="3">3.1.3.48</ecNumber>
    </submittedName>
</protein>
<dbReference type="Pfam" id="PF13350">
    <property type="entry name" value="Y_phosphatase3"/>
    <property type="match status" value="1"/>
</dbReference>